<dbReference type="EMBL" id="JAQQDW010000001">
    <property type="protein sequence ID" value="MFM0101999.1"/>
    <property type="molecule type" value="Genomic_DNA"/>
</dbReference>
<name>A0ACC7N3N8_9BURK</name>
<sequence length="82" mass="9745">MKQWTFQLLIALDQLMNVCSTPFSRDAWADETFSARCWRLRQRQPWKVLRAVVDGLFFFTPNHCEGAFESEKTRAYSPVEER</sequence>
<comment type="caution">
    <text evidence="1">The sequence shown here is derived from an EMBL/GenBank/DDBJ whole genome shotgun (WGS) entry which is preliminary data.</text>
</comment>
<evidence type="ECO:0000313" key="1">
    <source>
        <dbReference type="EMBL" id="MFM0101999.1"/>
    </source>
</evidence>
<keyword evidence="2" id="KW-1185">Reference proteome</keyword>
<organism evidence="1 2">
    <name type="scientific">Paraburkholderia rhynchosiae</name>
    <dbReference type="NCBI Taxonomy" id="487049"/>
    <lineage>
        <taxon>Bacteria</taxon>
        <taxon>Pseudomonadati</taxon>
        <taxon>Pseudomonadota</taxon>
        <taxon>Betaproteobacteria</taxon>
        <taxon>Burkholderiales</taxon>
        <taxon>Burkholderiaceae</taxon>
        <taxon>Paraburkholderia</taxon>
    </lineage>
</organism>
<proteinExistence type="predicted"/>
<protein>
    <submittedName>
        <fullName evidence="1">Uncharacterized protein</fullName>
    </submittedName>
</protein>
<accession>A0ACC7N3N8</accession>
<dbReference type="Proteomes" id="UP001629235">
    <property type="component" value="Unassembled WGS sequence"/>
</dbReference>
<evidence type="ECO:0000313" key="2">
    <source>
        <dbReference type="Proteomes" id="UP001629235"/>
    </source>
</evidence>
<reference evidence="1 2" key="1">
    <citation type="journal article" date="2024" name="Chem. Sci.">
        <title>Discovery of megapolipeptins by genome mining of a Burkholderiales bacteria collection.</title>
        <authorList>
            <person name="Paulo B.S."/>
            <person name="Recchia M.J.J."/>
            <person name="Lee S."/>
            <person name="Fergusson C.H."/>
            <person name="Romanowski S.B."/>
            <person name="Hernandez A."/>
            <person name="Krull N."/>
            <person name="Liu D.Y."/>
            <person name="Cavanagh H."/>
            <person name="Bos A."/>
            <person name="Gray C.A."/>
            <person name="Murphy B.T."/>
            <person name="Linington R.G."/>
            <person name="Eustaquio A.S."/>
        </authorList>
    </citation>
    <scope>NUCLEOTIDE SEQUENCE [LARGE SCALE GENOMIC DNA]</scope>
    <source>
        <strain evidence="1 2">RL18-126-BIB-B</strain>
    </source>
</reference>
<gene>
    <name evidence="1" type="ORF">PQR01_00425</name>
</gene>